<dbReference type="OrthoDB" id="285635at2157"/>
<dbReference type="InterPro" id="IPR036388">
    <property type="entry name" value="WH-like_DNA-bd_sf"/>
</dbReference>
<evidence type="ECO:0000313" key="3">
    <source>
        <dbReference type="Proteomes" id="UP000185936"/>
    </source>
</evidence>
<dbReference type="SUPFAM" id="SSF46785">
    <property type="entry name" value="Winged helix' DNA-binding domain"/>
    <property type="match status" value="1"/>
</dbReference>
<evidence type="ECO:0000313" key="2">
    <source>
        <dbReference type="EMBL" id="SIS20901.1"/>
    </source>
</evidence>
<organism evidence="2 3">
    <name type="scientific">Natronorubrum thiooxidans</name>
    <dbReference type="NCBI Taxonomy" id="308853"/>
    <lineage>
        <taxon>Archaea</taxon>
        <taxon>Methanobacteriati</taxon>
        <taxon>Methanobacteriota</taxon>
        <taxon>Stenosarchaea group</taxon>
        <taxon>Halobacteria</taxon>
        <taxon>Halobacteriales</taxon>
        <taxon>Natrialbaceae</taxon>
        <taxon>Natronorubrum</taxon>
    </lineage>
</organism>
<sequence>MRTRVSWMTGNDDSILEFLHEREVTLPPTGLEINLEREGISISYSTIHRRLQKLQEKGLVKKIDEQKGYYAITDKGRDYLEGDLAASELEDDGDDE</sequence>
<dbReference type="STRING" id="308853.SAMN05421752_13010"/>
<dbReference type="InterPro" id="IPR011991">
    <property type="entry name" value="ArsR-like_HTH"/>
</dbReference>
<reference evidence="3" key="1">
    <citation type="submission" date="2017-01" db="EMBL/GenBank/DDBJ databases">
        <authorList>
            <person name="Varghese N."/>
            <person name="Submissions S."/>
        </authorList>
    </citation>
    <scope>NUCLEOTIDE SEQUENCE [LARGE SCALE GENOMIC DNA]</scope>
    <source>
        <strain evidence="3">type strain: HArc-</strain>
    </source>
</reference>
<accession>A0A1N7H7X3</accession>
<name>A0A1N7H7X3_9EURY</name>
<dbReference type="Proteomes" id="UP000185936">
    <property type="component" value="Unassembled WGS sequence"/>
</dbReference>
<dbReference type="CDD" id="cd00090">
    <property type="entry name" value="HTH_ARSR"/>
    <property type="match status" value="1"/>
</dbReference>
<dbReference type="Gene3D" id="1.10.10.10">
    <property type="entry name" value="Winged helix-like DNA-binding domain superfamily/Winged helix DNA-binding domain"/>
    <property type="match status" value="1"/>
</dbReference>
<dbReference type="Pfam" id="PF08461">
    <property type="entry name" value="WHD_RNase_R"/>
    <property type="match status" value="1"/>
</dbReference>
<proteinExistence type="predicted"/>
<feature type="domain" description="Ribonuclease R winged-helix" evidence="1">
    <location>
        <begin position="15"/>
        <end position="80"/>
    </location>
</feature>
<protein>
    <submittedName>
        <fullName evidence="2">Ribonuclease R winged-helix domain-containing protein</fullName>
    </submittedName>
</protein>
<dbReference type="AlphaFoldDB" id="A0A1N7H7X3"/>
<dbReference type="InterPro" id="IPR013668">
    <property type="entry name" value="RNase_R_HTH_12"/>
</dbReference>
<dbReference type="EMBL" id="FTNR01000030">
    <property type="protein sequence ID" value="SIS20901.1"/>
    <property type="molecule type" value="Genomic_DNA"/>
</dbReference>
<evidence type="ECO:0000259" key="1">
    <source>
        <dbReference type="Pfam" id="PF08461"/>
    </source>
</evidence>
<gene>
    <name evidence="2" type="ORF">SAMN05421752_13010</name>
</gene>
<keyword evidence="3" id="KW-1185">Reference proteome</keyword>
<dbReference type="InterPro" id="IPR036390">
    <property type="entry name" value="WH_DNA-bd_sf"/>
</dbReference>